<sequence length="61" mass="6649">MDLESTDNGTDRILWCWLGLKSVELEPVGGLDSASVTAPTTAESWTQPAESWTQPLNRPCS</sequence>
<dbReference type="AlphaFoldDB" id="K0SBM9"/>
<feature type="non-terminal residue" evidence="2">
    <location>
        <position position="61"/>
    </location>
</feature>
<reference evidence="2 3" key="1">
    <citation type="journal article" date="2012" name="Genome Biol.">
        <title>Genome and low-iron response of an oceanic diatom adapted to chronic iron limitation.</title>
        <authorList>
            <person name="Lommer M."/>
            <person name="Specht M."/>
            <person name="Roy A.S."/>
            <person name="Kraemer L."/>
            <person name="Andreson R."/>
            <person name="Gutowska M.A."/>
            <person name="Wolf J."/>
            <person name="Bergner S.V."/>
            <person name="Schilhabel M.B."/>
            <person name="Klostermeier U.C."/>
            <person name="Beiko R.G."/>
            <person name="Rosenstiel P."/>
            <person name="Hippler M."/>
            <person name="Laroche J."/>
        </authorList>
    </citation>
    <scope>NUCLEOTIDE SEQUENCE [LARGE SCALE GENOMIC DNA]</scope>
    <source>
        <strain evidence="2 3">CCMP1005</strain>
    </source>
</reference>
<comment type="caution">
    <text evidence="2">The sequence shown here is derived from an EMBL/GenBank/DDBJ whole genome shotgun (WGS) entry which is preliminary data.</text>
</comment>
<gene>
    <name evidence="2" type="ORF">THAOC_21557</name>
</gene>
<feature type="region of interest" description="Disordered" evidence="1">
    <location>
        <begin position="31"/>
        <end position="61"/>
    </location>
</feature>
<organism evidence="2 3">
    <name type="scientific">Thalassiosira oceanica</name>
    <name type="common">Marine diatom</name>
    <dbReference type="NCBI Taxonomy" id="159749"/>
    <lineage>
        <taxon>Eukaryota</taxon>
        <taxon>Sar</taxon>
        <taxon>Stramenopiles</taxon>
        <taxon>Ochrophyta</taxon>
        <taxon>Bacillariophyta</taxon>
        <taxon>Coscinodiscophyceae</taxon>
        <taxon>Thalassiosirophycidae</taxon>
        <taxon>Thalassiosirales</taxon>
        <taxon>Thalassiosiraceae</taxon>
        <taxon>Thalassiosira</taxon>
    </lineage>
</organism>
<dbReference type="EMBL" id="AGNL01025564">
    <property type="protein sequence ID" value="EJK58331.1"/>
    <property type="molecule type" value="Genomic_DNA"/>
</dbReference>
<evidence type="ECO:0000313" key="3">
    <source>
        <dbReference type="Proteomes" id="UP000266841"/>
    </source>
</evidence>
<accession>K0SBM9</accession>
<protein>
    <submittedName>
        <fullName evidence="2">Uncharacterized protein</fullName>
    </submittedName>
</protein>
<keyword evidence="3" id="KW-1185">Reference proteome</keyword>
<proteinExistence type="predicted"/>
<evidence type="ECO:0000256" key="1">
    <source>
        <dbReference type="SAM" id="MobiDB-lite"/>
    </source>
</evidence>
<feature type="compositionally biased region" description="Polar residues" evidence="1">
    <location>
        <begin position="34"/>
        <end position="61"/>
    </location>
</feature>
<evidence type="ECO:0000313" key="2">
    <source>
        <dbReference type="EMBL" id="EJK58331.1"/>
    </source>
</evidence>
<dbReference type="Proteomes" id="UP000266841">
    <property type="component" value="Unassembled WGS sequence"/>
</dbReference>
<name>K0SBM9_THAOC</name>